<feature type="region of interest" description="Disordered" evidence="1">
    <location>
        <begin position="61"/>
        <end position="102"/>
    </location>
</feature>
<comment type="caution">
    <text evidence="3">The sequence shown here is derived from an EMBL/GenBank/DDBJ whole genome shotgun (WGS) entry which is preliminary data.</text>
</comment>
<reference evidence="3 4" key="1">
    <citation type="submission" date="2021-02" db="EMBL/GenBank/DDBJ databases">
        <title>Variation within the Batrachochytrium salamandrivorans European outbreak.</title>
        <authorList>
            <person name="Kelly M."/>
            <person name="Pasmans F."/>
            <person name="Shea T.P."/>
            <person name="Munoz J.F."/>
            <person name="Carranza S."/>
            <person name="Cuomo C.A."/>
            <person name="Martel A."/>
        </authorList>
    </citation>
    <scope>NUCLEOTIDE SEQUENCE [LARGE SCALE GENOMIC DNA]</scope>
    <source>
        <strain evidence="3 4">AMFP18/2</strain>
    </source>
</reference>
<evidence type="ECO:0008006" key="5">
    <source>
        <dbReference type="Google" id="ProtNLM"/>
    </source>
</evidence>
<dbReference type="Proteomes" id="UP001648503">
    <property type="component" value="Unassembled WGS sequence"/>
</dbReference>
<evidence type="ECO:0000256" key="2">
    <source>
        <dbReference type="SAM" id="SignalP"/>
    </source>
</evidence>
<keyword evidence="2" id="KW-0732">Signal</keyword>
<protein>
    <recommendedName>
        <fullName evidence="5">Secreted protein</fullName>
    </recommendedName>
</protein>
<name>A0ABQ8F4R2_9FUNG</name>
<gene>
    <name evidence="3" type="ORF">BASA50_008224</name>
</gene>
<evidence type="ECO:0000256" key="1">
    <source>
        <dbReference type="SAM" id="MobiDB-lite"/>
    </source>
</evidence>
<proteinExistence type="predicted"/>
<dbReference type="EMBL" id="JAFCIX010000389">
    <property type="protein sequence ID" value="KAH6592179.1"/>
    <property type="molecule type" value="Genomic_DNA"/>
</dbReference>
<evidence type="ECO:0000313" key="4">
    <source>
        <dbReference type="Proteomes" id="UP001648503"/>
    </source>
</evidence>
<keyword evidence="4" id="KW-1185">Reference proteome</keyword>
<accession>A0ABQ8F4R2</accession>
<sequence length="290" mass="31750">MQFCHLFSFVVAASYAAAFPQPAEPSEKYSNSVNADLKPGLEARSYQPGLSLQKNSADLMSLKQQDDSKGSSGKNSGSNSSPPSTLSLDKTASGPFKDDDVTSENLASTIDDIGDGVYYIYKDVEETVAAVGGNTGHMVASYIRRSTSVNAAIKQWKQNSVSGILDLIKSGLGDEEYSEIGPELTERIEELEDDCNAKLNGVGDSTKKIVKKVDYVADHLQNINKSFKLILFNRMRLILNLISRLETFEAGEILNRQLGDVITSITKFSTEQQELYDQTLAEIQSASFYL</sequence>
<feature type="chain" id="PRO_5046538124" description="Secreted protein" evidence="2">
    <location>
        <begin position="19"/>
        <end position="290"/>
    </location>
</feature>
<evidence type="ECO:0000313" key="3">
    <source>
        <dbReference type="EMBL" id="KAH6592179.1"/>
    </source>
</evidence>
<feature type="signal peptide" evidence="2">
    <location>
        <begin position="1"/>
        <end position="18"/>
    </location>
</feature>
<organism evidence="3 4">
    <name type="scientific">Batrachochytrium salamandrivorans</name>
    <dbReference type="NCBI Taxonomy" id="1357716"/>
    <lineage>
        <taxon>Eukaryota</taxon>
        <taxon>Fungi</taxon>
        <taxon>Fungi incertae sedis</taxon>
        <taxon>Chytridiomycota</taxon>
        <taxon>Chytridiomycota incertae sedis</taxon>
        <taxon>Chytridiomycetes</taxon>
        <taxon>Rhizophydiales</taxon>
        <taxon>Rhizophydiales incertae sedis</taxon>
        <taxon>Batrachochytrium</taxon>
    </lineage>
</organism>
<feature type="compositionally biased region" description="Low complexity" evidence="1">
    <location>
        <begin position="70"/>
        <end position="84"/>
    </location>
</feature>